<dbReference type="PROSITE" id="PS51999">
    <property type="entry name" value="ZF_GRF"/>
    <property type="match status" value="1"/>
</dbReference>
<feature type="region of interest" description="Disordered" evidence="5">
    <location>
        <begin position="1"/>
        <end position="38"/>
    </location>
</feature>
<organism evidence="8 9">
    <name type="scientific">Sorghum bicolor</name>
    <name type="common">Sorghum</name>
    <name type="synonym">Sorghum vulgare</name>
    <dbReference type="NCBI Taxonomy" id="4558"/>
    <lineage>
        <taxon>Eukaryota</taxon>
        <taxon>Viridiplantae</taxon>
        <taxon>Streptophyta</taxon>
        <taxon>Embryophyta</taxon>
        <taxon>Tracheophyta</taxon>
        <taxon>Spermatophyta</taxon>
        <taxon>Magnoliopsida</taxon>
        <taxon>Liliopsida</taxon>
        <taxon>Poales</taxon>
        <taxon>Poaceae</taxon>
        <taxon>PACMAD clade</taxon>
        <taxon>Panicoideae</taxon>
        <taxon>Andropogonodae</taxon>
        <taxon>Andropogoneae</taxon>
        <taxon>Sorghinae</taxon>
        <taxon>Sorghum</taxon>
    </lineage>
</organism>
<keyword evidence="6" id="KW-1133">Transmembrane helix</keyword>
<evidence type="ECO:0000259" key="7">
    <source>
        <dbReference type="PROSITE" id="PS51999"/>
    </source>
</evidence>
<dbReference type="PANTHER" id="PTHR33680">
    <property type="entry name" value="OS07G0190500 PROTEIN"/>
    <property type="match status" value="1"/>
</dbReference>
<evidence type="ECO:0000256" key="4">
    <source>
        <dbReference type="PROSITE-ProRule" id="PRU01343"/>
    </source>
</evidence>
<name>A0A1B6QPQ4_SORBI</name>
<dbReference type="GO" id="GO:0008270">
    <property type="term" value="F:zinc ion binding"/>
    <property type="evidence" value="ECO:0007669"/>
    <property type="project" value="UniProtKB-KW"/>
</dbReference>
<dbReference type="PANTHER" id="PTHR33680:SF5">
    <property type="entry name" value="GRF-TYPE DOMAIN-CONTAINING PROTEIN"/>
    <property type="match status" value="1"/>
</dbReference>
<feature type="domain" description="GRF-type" evidence="7">
    <location>
        <begin position="53"/>
        <end position="98"/>
    </location>
</feature>
<dbReference type="InterPro" id="IPR010666">
    <property type="entry name" value="Znf_GRF"/>
</dbReference>
<evidence type="ECO:0000256" key="2">
    <source>
        <dbReference type="ARBA" id="ARBA00022771"/>
    </source>
</evidence>
<keyword evidence="2 4" id="KW-0863">Zinc-finger</keyword>
<protein>
    <recommendedName>
        <fullName evidence="7">GRF-type domain-containing protein</fullName>
    </recommendedName>
</protein>
<keyword evidence="6" id="KW-0812">Transmembrane</keyword>
<dbReference type="Pfam" id="PF06839">
    <property type="entry name" value="Zn_ribbon_GRF"/>
    <property type="match status" value="1"/>
</dbReference>
<keyword evidence="6" id="KW-0472">Membrane</keyword>
<keyword evidence="3" id="KW-0862">Zinc</keyword>
<evidence type="ECO:0000256" key="1">
    <source>
        <dbReference type="ARBA" id="ARBA00022723"/>
    </source>
</evidence>
<keyword evidence="9" id="KW-1185">Reference proteome</keyword>
<dbReference type="FunCoup" id="A0A1B6QPQ4">
    <property type="interactions" value="811"/>
</dbReference>
<dbReference type="Gramene" id="KXG39885">
    <property type="protein sequence ID" value="KXG39885"/>
    <property type="gene ID" value="SORBI_3001G458300"/>
</dbReference>
<dbReference type="OMA" id="CCVCILA"/>
<evidence type="ECO:0000313" key="8">
    <source>
        <dbReference type="EMBL" id="KXG39885.1"/>
    </source>
</evidence>
<dbReference type="EMBL" id="CM000760">
    <property type="protein sequence ID" value="KXG39885.1"/>
    <property type="molecule type" value="Genomic_DNA"/>
</dbReference>
<dbReference type="STRING" id="4558.A0A1B6QPQ4"/>
<evidence type="ECO:0000256" key="6">
    <source>
        <dbReference type="SAM" id="Phobius"/>
    </source>
</evidence>
<evidence type="ECO:0000256" key="3">
    <source>
        <dbReference type="ARBA" id="ARBA00022833"/>
    </source>
</evidence>
<evidence type="ECO:0000256" key="5">
    <source>
        <dbReference type="SAM" id="MobiDB-lite"/>
    </source>
</evidence>
<gene>
    <name evidence="8" type="ORF">SORBI_3001G458300</name>
</gene>
<feature type="compositionally biased region" description="Low complexity" evidence="5">
    <location>
        <begin position="1"/>
        <end position="16"/>
    </location>
</feature>
<reference evidence="8 9" key="1">
    <citation type="journal article" date="2009" name="Nature">
        <title>The Sorghum bicolor genome and the diversification of grasses.</title>
        <authorList>
            <person name="Paterson A.H."/>
            <person name="Bowers J.E."/>
            <person name="Bruggmann R."/>
            <person name="Dubchak I."/>
            <person name="Grimwood J."/>
            <person name="Gundlach H."/>
            <person name="Haberer G."/>
            <person name="Hellsten U."/>
            <person name="Mitros T."/>
            <person name="Poliakov A."/>
            <person name="Schmutz J."/>
            <person name="Spannagl M."/>
            <person name="Tang H."/>
            <person name="Wang X."/>
            <person name="Wicker T."/>
            <person name="Bharti A.K."/>
            <person name="Chapman J."/>
            <person name="Feltus F.A."/>
            <person name="Gowik U."/>
            <person name="Grigoriev I.V."/>
            <person name="Lyons E."/>
            <person name="Maher C.A."/>
            <person name="Martis M."/>
            <person name="Narechania A."/>
            <person name="Otillar R.P."/>
            <person name="Penning B.W."/>
            <person name="Salamov A.A."/>
            <person name="Wang Y."/>
            <person name="Zhang L."/>
            <person name="Carpita N.C."/>
            <person name="Freeling M."/>
            <person name="Gingle A.R."/>
            <person name="Hash C.T."/>
            <person name="Keller B."/>
            <person name="Klein P."/>
            <person name="Kresovich S."/>
            <person name="McCann M.C."/>
            <person name="Ming R."/>
            <person name="Peterson D.G."/>
            <person name="Mehboob-ur-Rahman"/>
            <person name="Ware D."/>
            <person name="Westhoff P."/>
            <person name="Mayer K.F."/>
            <person name="Messing J."/>
            <person name="Rokhsar D.S."/>
        </authorList>
    </citation>
    <scope>NUCLEOTIDE SEQUENCE [LARGE SCALE GENOMIC DNA]</scope>
    <source>
        <strain evidence="9">cv. BTx623</strain>
    </source>
</reference>
<feature type="transmembrane region" description="Helical" evidence="6">
    <location>
        <begin position="149"/>
        <end position="172"/>
    </location>
</feature>
<evidence type="ECO:0000313" key="9">
    <source>
        <dbReference type="Proteomes" id="UP000000768"/>
    </source>
</evidence>
<dbReference type="InParanoid" id="A0A1B6QPQ4"/>
<dbReference type="Proteomes" id="UP000000768">
    <property type="component" value="Chromosome 1"/>
</dbReference>
<sequence length="175" mass="20006">MASPSSPWRDSSASTSVLPAMEHSTAATPSRHNKYSIPRSRRISNNELPLIHCEHCKCRLLKVLTAKTPKNYDRRFYVCPTRTRDGGGCQFWEWEEGYEQYLVDNKLVPPDYQPVFESTKLPQQVSIIDNKPNRGESRQKEQVKLLREIVLLLKCLVLICGLVLVSIMYAIIKSG</sequence>
<reference evidence="9" key="2">
    <citation type="journal article" date="2018" name="Plant J.">
        <title>The Sorghum bicolor reference genome: improved assembly, gene annotations, a transcriptome atlas, and signatures of genome organization.</title>
        <authorList>
            <person name="McCormick R.F."/>
            <person name="Truong S.K."/>
            <person name="Sreedasyam A."/>
            <person name="Jenkins J."/>
            <person name="Shu S."/>
            <person name="Sims D."/>
            <person name="Kennedy M."/>
            <person name="Amirebrahimi M."/>
            <person name="Weers B.D."/>
            <person name="McKinley B."/>
            <person name="Mattison A."/>
            <person name="Morishige D.T."/>
            <person name="Grimwood J."/>
            <person name="Schmutz J."/>
            <person name="Mullet J.E."/>
        </authorList>
    </citation>
    <scope>NUCLEOTIDE SEQUENCE [LARGE SCALE GENOMIC DNA]</scope>
    <source>
        <strain evidence="9">cv. BTx623</strain>
    </source>
</reference>
<keyword evidence="1" id="KW-0479">Metal-binding</keyword>
<dbReference type="AlphaFoldDB" id="A0A1B6QPQ4"/>
<proteinExistence type="predicted"/>
<accession>A0A1B6QPQ4</accession>